<evidence type="ECO:0000256" key="4">
    <source>
        <dbReference type="ARBA" id="ARBA00022825"/>
    </source>
</evidence>
<evidence type="ECO:0000259" key="11">
    <source>
        <dbReference type="Pfam" id="PF05922"/>
    </source>
</evidence>
<dbReference type="InterPro" id="IPR036852">
    <property type="entry name" value="Peptidase_S8/S53_dom_sf"/>
</dbReference>
<dbReference type="AlphaFoldDB" id="A0A7W9N1D0"/>
<feature type="region of interest" description="Disordered" evidence="7">
    <location>
        <begin position="84"/>
        <end position="107"/>
    </location>
</feature>
<sequence length="1015" mass="103539">MTPPLSRRHRALGMTSALALVLTGASAAGATSGTGAPAPAEADAVTAVTGAAGTADQGPRTAPEVFEDGGYIVLMAEAPVASYDGGTPGYAPTKPGKGLGRDKGFNPKSANAKKYAAHLERGQDRALERAGAEAAPHTRYTTSLNGFAGELTAQEAAALASDPAVLAVVPDEIRQPDTVSSPDFLGLTGKKGLWAQVVGKKAPATDAGRGVVVGVVDSGIRPEAASFQDRGHPAAPADWAGGCETGDEEAFPADSCNDKLVGAKYFVQGFGAGRLAPVETLSPLDAGGHGTHTASTAAGNAGVPAVVDGTPRGEISGMAPGAHVAAYKACWEGVPSGGCATSDTVAAINAAVEDGVDVLNYSISGTTSNVVDPVEVAFMHAAAAGVFVAASSGNSGPTVSTTAHPSPWITTVAASTHAVYEQTLVTGDGQRFIGSSITAPLEAETPMVHAADLAADGVDAARAALCLPGTLDAAAAADMLVVCDRGENARAEKSQVVADAGGAGMVLVNVSDSGLNADLHALPAVHLPHTERDRLLAYVDTEEPTGRILPTNEGTTTRVPEVAGFSSRGPSLAAASDLLKPDVSAPGVDVLAAYSPDEAGEDFAYSSGTSMSSPHVAGLAALVKQGRPDLGPMEIKSSLMTTAGDHASATSPFAEGAGFVDPTKILDPGLVFDTDQGDWYDYLAGQGIEFSGSGEPVSETPIDASDLNVPSIAVGELYGSQTVTRTLKNVGGNNGEWTARVEGMEGMDVSVSPQVIKPRRGQEQDVEITLTAAGAPAGQWATGHVVWSGPAGKEVRIPVVARPGVADAPASVTVDRDADGLELPVLSGVDGTFTTRVNGLTAGTEHIGTTVRRMFFDSTDPALTGHDFAYPRGYPTVRIEAETSAEDVDLDVYVTGSWTSYPVARSVTRGTGMEVFQGPIYSSAPQHRIFVVAKTGADGVEHDEPIDYTLRVFFPQAGGGDNGVLSFDPASAAVKPGQTHVFHGTLDTDGTSIYNGTVDILHEGKVVDTTQIRVQ</sequence>
<dbReference type="Gene3D" id="2.60.40.2310">
    <property type="match status" value="1"/>
</dbReference>
<evidence type="ECO:0000259" key="12">
    <source>
        <dbReference type="Pfam" id="PF17766"/>
    </source>
</evidence>
<dbReference type="RefSeq" id="WP_184172438.1">
    <property type="nucleotide sequence ID" value="NZ_BAABAG010000013.1"/>
</dbReference>
<comment type="similarity">
    <text evidence="1 6">Belongs to the peptidase S8 family.</text>
</comment>
<protein>
    <submittedName>
        <fullName evidence="13">Subtilisin family serine protease</fullName>
    </submittedName>
</protein>
<dbReference type="Proteomes" id="UP000567246">
    <property type="component" value="Unassembled WGS sequence"/>
</dbReference>
<dbReference type="Gene3D" id="3.40.50.200">
    <property type="entry name" value="Peptidase S8/S53 domain"/>
    <property type="match status" value="1"/>
</dbReference>
<keyword evidence="3 6" id="KW-0378">Hydrolase</keyword>
<dbReference type="Gene3D" id="3.30.70.80">
    <property type="entry name" value="Peptidase S8 propeptide/proteinase inhibitor I9"/>
    <property type="match status" value="1"/>
</dbReference>
<name>A0A7W9N1D0_9MICC</name>
<dbReference type="GO" id="GO:0006508">
    <property type="term" value="P:proteolysis"/>
    <property type="evidence" value="ECO:0007669"/>
    <property type="project" value="UniProtKB-KW"/>
</dbReference>
<dbReference type="PROSITE" id="PS00138">
    <property type="entry name" value="SUBTILASE_SER"/>
    <property type="match status" value="1"/>
</dbReference>
<feature type="domain" description="PA" evidence="10">
    <location>
        <begin position="466"/>
        <end position="531"/>
    </location>
</feature>
<evidence type="ECO:0000256" key="2">
    <source>
        <dbReference type="ARBA" id="ARBA00022670"/>
    </source>
</evidence>
<keyword evidence="2 6" id="KW-0645">Protease</keyword>
<evidence type="ECO:0000256" key="3">
    <source>
        <dbReference type="ARBA" id="ARBA00022801"/>
    </source>
</evidence>
<evidence type="ECO:0000256" key="7">
    <source>
        <dbReference type="SAM" id="MobiDB-lite"/>
    </source>
</evidence>
<dbReference type="InterPro" id="IPR041469">
    <property type="entry name" value="Subtilisin-like_FN3"/>
</dbReference>
<proteinExistence type="inferred from homology"/>
<feature type="active site" description="Charge relay system" evidence="5 6">
    <location>
        <position position="289"/>
    </location>
</feature>
<dbReference type="PROSITE" id="PS51892">
    <property type="entry name" value="SUBTILASE"/>
    <property type="match status" value="1"/>
</dbReference>
<organism evidence="13 14">
    <name type="scientific">Micrococcus endophyticus</name>
    <dbReference type="NCBI Taxonomy" id="455343"/>
    <lineage>
        <taxon>Bacteria</taxon>
        <taxon>Bacillati</taxon>
        <taxon>Actinomycetota</taxon>
        <taxon>Actinomycetes</taxon>
        <taxon>Micrococcales</taxon>
        <taxon>Micrococcaceae</taxon>
        <taxon>Micrococcus</taxon>
    </lineage>
</organism>
<dbReference type="Gene3D" id="3.50.30.30">
    <property type="match status" value="1"/>
</dbReference>
<dbReference type="PRINTS" id="PR00723">
    <property type="entry name" value="SUBTILISIN"/>
</dbReference>
<feature type="active site" description="Charge relay system" evidence="5 6">
    <location>
        <position position="217"/>
    </location>
</feature>
<dbReference type="Pfam" id="PF02225">
    <property type="entry name" value="PA"/>
    <property type="match status" value="1"/>
</dbReference>
<dbReference type="InterPro" id="IPR010259">
    <property type="entry name" value="S8pro/Inhibitor_I9"/>
</dbReference>
<feature type="signal peptide" evidence="8">
    <location>
        <begin position="1"/>
        <end position="27"/>
    </location>
</feature>
<dbReference type="Pfam" id="PF17766">
    <property type="entry name" value="fn3_6"/>
    <property type="match status" value="1"/>
</dbReference>
<feature type="region of interest" description="Disordered" evidence="7">
    <location>
        <begin position="226"/>
        <end position="246"/>
    </location>
</feature>
<evidence type="ECO:0000259" key="10">
    <source>
        <dbReference type="Pfam" id="PF02225"/>
    </source>
</evidence>
<dbReference type="InterPro" id="IPR015500">
    <property type="entry name" value="Peptidase_S8_subtilisin-rel"/>
</dbReference>
<keyword evidence="14" id="KW-1185">Reference proteome</keyword>
<evidence type="ECO:0000313" key="14">
    <source>
        <dbReference type="Proteomes" id="UP000567246"/>
    </source>
</evidence>
<evidence type="ECO:0000256" key="6">
    <source>
        <dbReference type="PROSITE-ProRule" id="PRU01240"/>
    </source>
</evidence>
<dbReference type="InterPro" id="IPR045051">
    <property type="entry name" value="SBT"/>
</dbReference>
<dbReference type="InterPro" id="IPR000209">
    <property type="entry name" value="Peptidase_S8/S53_dom"/>
</dbReference>
<dbReference type="InterPro" id="IPR003137">
    <property type="entry name" value="PA_domain"/>
</dbReference>
<dbReference type="CDD" id="cd02120">
    <property type="entry name" value="PA_subtilisin_like"/>
    <property type="match status" value="1"/>
</dbReference>
<gene>
    <name evidence="13" type="ORF">HDA33_001625</name>
</gene>
<feature type="domain" description="Inhibitor I9" evidence="11">
    <location>
        <begin position="109"/>
        <end position="175"/>
    </location>
</feature>
<evidence type="ECO:0000256" key="5">
    <source>
        <dbReference type="PIRSR" id="PIRSR615500-1"/>
    </source>
</evidence>
<dbReference type="GO" id="GO:0004252">
    <property type="term" value="F:serine-type endopeptidase activity"/>
    <property type="evidence" value="ECO:0007669"/>
    <property type="project" value="UniProtKB-UniRule"/>
</dbReference>
<dbReference type="EMBL" id="JACHMW010000001">
    <property type="protein sequence ID" value="MBB5849061.1"/>
    <property type="molecule type" value="Genomic_DNA"/>
</dbReference>
<dbReference type="SUPFAM" id="SSF52743">
    <property type="entry name" value="Subtilisin-like"/>
    <property type="match status" value="1"/>
</dbReference>
<feature type="chain" id="PRO_5030728612" evidence="8">
    <location>
        <begin position="28"/>
        <end position="1015"/>
    </location>
</feature>
<keyword evidence="8" id="KW-0732">Signal</keyword>
<dbReference type="Pfam" id="PF00082">
    <property type="entry name" value="Peptidase_S8"/>
    <property type="match status" value="1"/>
</dbReference>
<accession>A0A7W9N1D0</accession>
<feature type="domain" description="Subtilisin-like protease fibronectin type-III" evidence="12">
    <location>
        <begin position="706"/>
        <end position="800"/>
    </location>
</feature>
<dbReference type="Pfam" id="PF05922">
    <property type="entry name" value="Inhibitor_I9"/>
    <property type="match status" value="1"/>
</dbReference>
<reference evidence="13 14" key="1">
    <citation type="submission" date="2020-08" db="EMBL/GenBank/DDBJ databases">
        <title>Sequencing the genomes of 1000 actinobacteria strains.</title>
        <authorList>
            <person name="Klenk H.-P."/>
        </authorList>
    </citation>
    <scope>NUCLEOTIDE SEQUENCE [LARGE SCALE GENOMIC DNA]</scope>
    <source>
        <strain evidence="13 14">DSM 17945</strain>
    </source>
</reference>
<evidence type="ECO:0000256" key="1">
    <source>
        <dbReference type="ARBA" id="ARBA00011073"/>
    </source>
</evidence>
<evidence type="ECO:0000313" key="13">
    <source>
        <dbReference type="EMBL" id="MBB5849061.1"/>
    </source>
</evidence>
<feature type="active site" description="Charge relay system" evidence="5 6">
    <location>
        <position position="610"/>
    </location>
</feature>
<evidence type="ECO:0000256" key="8">
    <source>
        <dbReference type="SAM" id="SignalP"/>
    </source>
</evidence>
<dbReference type="PANTHER" id="PTHR10795">
    <property type="entry name" value="PROPROTEIN CONVERTASE SUBTILISIN/KEXIN"/>
    <property type="match status" value="1"/>
</dbReference>
<comment type="caution">
    <text evidence="13">The sequence shown here is derived from an EMBL/GenBank/DDBJ whole genome shotgun (WGS) entry which is preliminary data.</text>
</comment>
<feature type="domain" description="Peptidase S8/S53" evidence="9">
    <location>
        <begin position="208"/>
        <end position="658"/>
    </location>
</feature>
<keyword evidence="4 6" id="KW-0720">Serine protease</keyword>
<dbReference type="InterPro" id="IPR037045">
    <property type="entry name" value="S8pro/Inhibitor_I9_sf"/>
</dbReference>
<evidence type="ECO:0000259" key="9">
    <source>
        <dbReference type="Pfam" id="PF00082"/>
    </source>
</evidence>
<dbReference type="InterPro" id="IPR023828">
    <property type="entry name" value="Peptidase_S8_Ser-AS"/>
</dbReference>